<protein>
    <recommendedName>
        <fullName evidence="5">Peptidase M14 domain-containing protein</fullName>
    </recommendedName>
</protein>
<evidence type="ECO:0000313" key="7">
    <source>
        <dbReference type="Proteomes" id="UP001162162"/>
    </source>
</evidence>
<dbReference type="GO" id="GO:0008270">
    <property type="term" value="F:zinc ion binding"/>
    <property type="evidence" value="ECO:0007669"/>
    <property type="project" value="InterPro"/>
</dbReference>
<dbReference type="SMART" id="SM00631">
    <property type="entry name" value="Zn_pept"/>
    <property type="match status" value="2"/>
</dbReference>
<feature type="active site" description="Proton donor/acceptor" evidence="3">
    <location>
        <position position="283"/>
    </location>
</feature>
<accession>A0AAV8Z4W2</accession>
<dbReference type="PANTHER" id="PTHR11532:SF57">
    <property type="entry name" value="CARBOXYPEPTIDASE D, B"/>
    <property type="match status" value="1"/>
</dbReference>
<proteinExistence type="inferred from homology"/>
<keyword evidence="7" id="KW-1185">Reference proteome</keyword>
<keyword evidence="2" id="KW-0325">Glycoprotein</keyword>
<dbReference type="SUPFAM" id="SSF53187">
    <property type="entry name" value="Zn-dependent exopeptidases"/>
    <property type="match status" value="3"/>
</dbReference>
<gene>
    <name evidence="6" type="ORF">NQ318_002327</name>
</gene>
<dbReference type="Proteomes" id="UP001162162">
    <property type="component" value="Unassembled WGS sequence"/>
</dbReference>
<feature type="domain" description="Peptidase M14" evidence="5">
    <location>
        <begin position="763"/>
        <end position="1035"/>
    </location>
</feature>
<feature type="domain" description="Peptidase M14" evidence="5">
    <location>
        <begin position="426"/>
        <end position="662"/>
    </location>
</feature>
<sequence>MFSKAILLACVILNLSESLNIPSVEYEKFLEEPRYQNYDELTNLFKKLESEHPELVRLHSVGKSVRNRDLWALEINSNVKNRTLLTPMFKYVANMHGDESIGRQLMIYLALYLIHNYGKVDRVTRLVNSTDIFLMPSMNPDGYENSQCGDFQFTVALIKQGFYKKNENAIDLNRDFPDQFDAIRSGLSCFPEICMGGAVVASYPFDDSAASRQCCKESVSPDNDVFKKLALTYANPHPIMKKGNSCSDKFNQGITNGAFWYEVRGGMQDFNYVHSNCFEVTFELSCCKFPNANTLPDEWHNNKESLLQFMEATHWGVKGLVMNERKEPVLDADIVVVGINHNITTSNRGEYWRLLLPGTYEMYAAAYGYIPSDRVKVVVEEGNTTLLDFTLKLLPAAQGAFQIPQNNTGQTYDKYGFVISDDSIFRHHHYTDMVKFMTYYHEMYPTITRMHSIGKAVSGRDLHVFILSSTPNEHVPGKPEFKYVANMHGNEIVGRELLLYLIKYLCERYGTDDRVTELLNTTRIHLLPSMNPDGYEMSREGDSSSNIGRNNANSYDLNRNFPDQYGVNVYNDVIQPETQAAHRTMHDGKPCPMFPNEIFTGGITNGAKWYVVTGGMQDWNYLVAGCMEITLEIGCYKYPKAESLPSYWLDNREALIAYMEQVHKGVSGYITSTIGNAIQYAEIIVEGVKHPVKSAKYGDYWRILLPGKYNLTVAARGYESYTSEIVIPDSGYLQYNVTLMKDDPLHWASAYDFGIAENQYRPKYHSNSEIYGLLAALENKYPKAAAFQGGDNLVTMAIHWLKITNDVEAEDESKFHIAVMGNLFATQPIGREIALYLARHLLAGFGIGEYKVLKILSNTVIHIIPVIDTAFEQIWGNVSKQVLGNVKPDKYVCNNITSDFKQVGEQILNLKGRVSSHKDSKSVVNAFKHMLLEEKFDFVLNIEGGTSGILYPYTKDTVEVYKKIADKYMSALKYHFLVLNKSKVRTTALTDYLYHEYNTPLITAKVSCCEYPDVGSIPYIWRDILAPIMSVLETTLTGVEGFVKDAKLTPLLNATINISGMDQTFEVTKKQAHFKILLPPGKYDLEVACHGYEKKLLHIEITDGNILSLKVNLYAVNIHPEVYPGTVVTVAPEKMASADHTMHEPFTGIVSTGIKGYVRDESNRSIPETKVKIVEKNITVFSDDTGKYGVPLPPGKYTVTFQHSGYFDDIKIVDVNNVNAFPKIVMITLKKNSNVLGIPRLAFVILTDKPITRPYYDDDDDDDNVEYVEGPFLSSSEEEDLVLLQHK</sequence>
<evidence type="ECO:0000259" key="5">
    <source>
        <dbReference type="PROSITE" id="PS52035"/>
    </source>
</evidence>
<feature type="chain" id="PRO_5043944998" description="Peptidase M14 domain-containing protein" evidence="4">
    <location>
        <begin position="19"/>
        <end position="1287"/>
    </location>
</feature>
<reference evidence="6" key="1">
    <citation type="journal article" date="2023" name="Insect Mol. Biol.">
        <title>Genome sequencing provides insights into the evolution of gene families encoding plant cell wall-degrading enzymes in longhorned beetles.</title>
        <authorList>
            <person name="Shin N.R."/>
            <person name="Okamura Y."/>
            <person name="Kirsch R."/>
            <person name="Pauchet Y."/>
        </authorList>
    </citation>
    <scope>NUCLEOTIDE SEQUENCE</scope>
    <source>
        <strain evidence="6">AMC_N1</strain>
    </source>
</reference>
<feature type="active site" description="Proton donor/acceptor" evidence="3">
    <location>
        <position position="632"/>
    </location>
</feature>
<dbReference type="GO" id="GO:0006518">
    <property type="term" value="P:peptide metabolic process"/>
    <property type="evidence" value="ECO:0007669"/>
    <property type="project" value="TreeGrafter"/>
</dbReference>
<keyword evidence="4" id="KW-0732">Signal</keyword>
<dbReference type="SUPFAM" id="SSF49464">
    <property type="entry name" value="Carboxypeptidase regulatory domain-like"/>
    <property type="match status" value="4"/>
</dbReference>
<dbReference type="InterPro" id="IPR057246">
    <property type="entry name" value="CARBOXYPEPT_ZN_1"/>
</dbReference>
<dbReference type="GO" id="GO:0016485">
    <property type="term" value="P:protein processing"/>
    <property type="evidence" value="ECO:0007669"/>
    <property type="project" value="TreeGrafter"/>
</dbReference>
<organism evidence="6 7">
    <name type="scientific">Aromia moschata</name>
    <dbReference type="NCBI Taxonomy" id="1265417"/>
    <lineage>
        <taxon>Eukaryota</taxon>
        <taxon>Metazoa</taxon>
        <taxon>Ecdysozoa</taxon>
        <taxon>Arthropoda</taxon>
        <taxon>Hexapoda</taxon>
        <taxon>Insecta</taxon>
        <taxon>Pterygota</taxon>
        <taxon>Neoptera</taxon>
        <taxon>Endopterygota</taxon>
        <taxon>Coleoptera</taxon>
        <taxon>Polyphaga</taxon>
        <taxon>Cucujiformia</taxon>
        <taxon>Chrysomeloidea</taxon>
        <taxon>Cerambycidae</taxon>
        <taxon>Cerambycinae</taxon>
        <taxon>Callichromatini</taxon>
        <taxon>Aromia</taxon>
    </lineage>
</organism>
<dbReference type="InterPro" id="IPR050753">
    <property type="entry name" value="Peptidase_M14_domain"/>
</dbReference>
<evidence type="ECO:0000256" key="4">
    <source>
        <dbReference type="SAM" id="SignalP"/>
    </source>
</evidence>
<dbReference type="EMBL" id="JAPWTK010000017">
    <property type="protein sequence ID" value="KAJ8958532.1"/>
    <property type="molecule type" value="Genomic_DNA"/>
</dbReference>
<evidence type="ECO:0000256" key="1">
    <source>
        <dbReference type="ARBA" id="ARBA00005988"/>
    </source>
</evidence>
<dbReference type="Gene3D" id="2.60.40.1120">
    <property type="entry name" value="Carboxypeptidase-like, regulatory domain"/>
    <property type="match status" value="4"/>
</dbReference>
<feature type="signal peptide" evidence="4">
    <location>
        <begin position="1"/>
        <end position="18"/>
    </location>
</feature>
<feature type="domain" description="Peptidase M14" evidence="5">
    <location>
        <begin position="34"/>
        <end position="313"/>
    </location>
</feature>
<evidence type="ECO:0000313" key="6">
    <source>
        <dbReference type="EMBL" id="KAJ8958532.1"/>
    </source>
</evidence>
<comment type="caution">
    <text evidence="3">Lacks conserved residue(s) required for the propagation of feature annotation.</text>
</comment>
<dbReference type="GO" id="GO:0005615">
    <property type="term" value="C:extracellular space"/>
    <property type="evidence" value="ECO:0007669"/>
    <property type="project" value="TreeGrafter"/>
</dbReference>
<dbReference type="InterPro" id="IPR008969">
    <property type="entry name" value="CarboxyPept-like_regulatory"/>
</dbReference>
<evidence type="ECO:0000256" key="2">
    <source>
        <dbReference type="ARBA" id="ARBA00023180"/>
    </source>
</evidence>
<dbReference type="PANTHER" id="PTHR11532">
    <property type="entry name" value="PROTEASE M14 CARBOXYPEPTIDASE"/>
    <property type="match status" value="1"/>
</dbReference>
<dbReference type="GO" id="GO:0004181">
    <property type="term" value="F:metallocarboxypeptidase activity"/>
    <property type="evidence" value="ECO:0007669"/>
    <property type="project" value="InterPro"/>
</dbReference>
<dbReference type="InterPro" id="IPR000834">
    <property type="entry name" value="Peptidase_M14"/>
</dbReference>
<dbReference type="Pfam" id="PF00246">
    <property type="entry name" value="Peptidase_M14"/>
    <property type="match status" value="5"/>
</dbReference>
<dbReference type="PRINTS" id="PR00765">
    <property type="entry name" value="CRBOXYPTASEA"/>
</dbReference>
<comment type="caution">
    <text evidence="6">The sequence shown here is derived from an EMBL/GenBank/DDBJ whole genome shotgun (WGS) entry which is preliminary data.</text>
</comment>
<name>A0AAV8Z4W2_9CUCU</name>
<dbReference type="Pfam" id="PF13620">
    <property type="entry name" value="CarboxypepD_reg"/>
    <property type="match status" value="3"/>
</dbReference>
<evidence type="ECO:0000256" key="3">
    <source>
        <dbReference type="PROSITE-ProRule" id="PRU01379"/>
    </source>
</evidence>
<dbReference type="PROSITE" id="PS52035">
    <property type="entry name" value="PEPTIDASE_M14"/>
    <property type="match status" value="3"/>
</dbReference>
<dbReference type="PROSITE" id="PS00132">
    <property type="entry name" value="CARBOXYPEPT_ZN_1"/>
    <property type="match status" value="2"/>
</dbReference>
<comment type="similarity">
    <text evidence="1 3">Belongs to the peptidase M14 family.</text>
</comment>
<dbReference type="CDD" id="cd11308">
    <property type="entry name" value="Peptidase_M14NE-CP-C_like"/>
    <property type="match status" value="2"/>
</dbReference>
<dbReference type="Gene3D" id="3.40.630.10">
    <property type="entry name" value="Zn peptidases"/>
    <property type="match status" value="4"/>
</dbReference>